<dbReference type="Proteomes" id="UP000193498">
    <property type="component" value="Unassembled WGS sequence"/>
</dbReference>
<dbReference type="EMBL" id="MCFE01000385">
    <property type="protein sequence ID" value="ORX90348.1"/>
    <property type="molecule type" value="Genomic_DNA"/>
</dbReference>
<dbReference type="PANTHER" id="PTHR42028">
    <property type="entry name" value="CHROMOSOME 1, WHOLE GENOME SHOTGUN SEQUENCE"/>
    <property type="match status" value="1"/>
</dbReference>
<dbReference type="AlphaFoldDB" id="A0A1Y1XX73"/>
<evidence type="ECO:0000313" key="4">
    <source>
        <dbReference type="Proteomes" id="UP000193498"/>
    </source>
</evidence>
<keyword evidence="1" id="KW-0732">Signal</keyword>
<dbReference type="InterPro" id="IPR055561">
    <property type="entry name" value="DUF7137"/>
</dbReference>
<dbReference type="OrthoDB" id="2435509at2759"/>
<comment type="caution">
    <text evidence="3">The sequence shown here is derived from an EMBL/GenBank/DDBJ whole genome shotgun (WGS) entry which is preliminary data.</text>
</comment>
<dbReference type="InParanoid" id="A0A1Y1XX73"/>
<sequence>MAHRAFLVLIALLFYSPPGFAQEIDSLPTNTSLINKLISPQKIKEGLGFIHFAHSLGYDDKVGSILRNTNFTALTINKSTTVNGNKVALVGSNYYVNDKKVLMDGEYTVYDGYNFTVRDGRTIANGTSILVKGDIVNINGTDVQIQDKQALVNGTNIMGCLNTTALYDTYGHIGSLNCNSVISWGNGTIGKIVTPKTPSGRIRMINPPAPNLVRPYFSIGSNITFEWHLESVRHKPTHLNFVIERTDISHKYVHAYNMSGTTTSYVWTTSDIKQDQTQLIESSSYLLRIYDERGPKEVPMPGYLTPFEAEFSMYISSGLKAPIQIFVGQSANTVPWRILTLCGVFLSLMVFG</sequence>
<protein>
    <recommendedName>
        <fullName evidence="2">DUF7137 domain-containing protein</fullName>
    </recommendedName>
</protein>
<evidence type="ECO:0000256" key="1">
    <source>
        <dbReference type="SAM" id="SignalP"/>
    </source>
</evidence>
<feature type="signal peptide" evidence="1">
    <location>
        <begin position="1"/>
        <end position="21"/>
    </location>
</feature>
<proteinExistence type="predicted"/>
<reference evidence="3 4" key="1">
    <citation type="submission" date="2016-07" db="EMBL/GenBank/DDBJ databases">
        <title>Pervasive Adenine N6-methylation of Active Genes in Fungi.</title>
        <authorList>
            <consortium name="DOE Joint Genome Institute"/>
            <person name="Mondo S.J."/>
            <person name="Dannebaum R.O."/>
            <person name="Kuo R.C."/>
            <person name="Labutti K."/>
            <person name="Haridas S."/>
            <person name="Kuo A."/>
            <person name="Salamov A."/>
            <person name="Ahrendt S.R."/>
            <person name="Lipzen A."/>
            <person name="Sullivan W."/>
            <person name="Andreopoulos W.B."/>
            <person name="Clum A."/>
            <person name="Lindquist E."/>
            <person name="Daum C."/>
            <person name="Ramamoorthy G.K."/>
            <person name="Gryganskyi A."/>
            <person name="Culley D."/>
            <person name="Magnuson J.K."/>
            <person name="James T.Y."/>
            <person name="O'Malley M.A."/>
            <person name="Stajich J.E."/>
            <person name="Spatafora J.W."/>
            <person name="Visel A."/>
            <person name="Grigoriev I.V."/>
        </authorList>
    </citation>
    <scope>NUCLEOTIDE SEQUENCE [LARGE SCALE GENOMIC DNA]</scope>
    <source>
        <strain evidence="3 4">CBS 931.73</strain>
    </source>
</reference>
<accession>A0A1Y1XX73</accession>
<keyword evidence="4" id="KW-1185">Reference proteome</keyword>
<feature type="domain" description="DUF7137" evidence="2">
    <location>
        <begin position="197"/>
        <end position="316"/>
    </location>
</feature>
<evidence type="ECO:0000313" key="3">
    <source>
        <dbReference type="EMBL" id="ORX90348.1"/>
    </source>
</evidence>
<feature type="chain" id="PRO_5012824485" description="DUF7137 domain-containing protein" evidence="1">
    <location>
        <begin position="22"/>
        <end position="352"/>
    </location>
</feature>
<name>A0A1Y1XX73_9FUNG</name>
<evidence type="ECO:0000259" key="2">
    <source>
        <dbReference type="Pfam" id="PF23585"/>
    </source>
</evidence>
<dbReference type="PANTHER" id="PTHR42028:SF1">
    <property type="entry name" value="YALI0E30657P"/>
    <property type="match status" value="1"/>
</dbReference>
<dbReference type="Pfam" id="PF23585">
    <property type="entry name" value="DUF7137"/>
    <property type="match status" value="1"/>
</dbReference>
<gene>
    <name evidence="3" type="ORF">K493DRAFT_318047</name>
</gene>
<organism evidence="3 4">
    <name type="scientific">Basidiobolus meristosporus CBS 931.73</name>
    <dbReference type="NCBI Taxonomy" id="1314790"/>
    <lineage>
        <taxon>Eukaryota</taxon>
        <taxon>Fungi</taxon>
        <taxon>Fungi incertae sedis</taxon>
        <taxon>Zoopagomycota</taxon>
        <taxon>Entomophthoromycotina</taxon>
        <taxon>Basidiobolomycetes</taxon>
        <taxon>Basidiobolales</taxon>
        <taxon>Basidiobolaceae</taxon>
        <taxon>Basidiobolus</taxon>
    </lineage>
</organism>